<evidence type="ECO:0000256" key="1">
    <source>
        <dbReference type="ARBA" id="ARBA00001968"/>
    </source>
</evidence>
<keyword evidence="2" id="KW-0479">Metal-binding</keyword>
<dbReference type="InterPro" id="IPR027806">
    <property type="entry name" value="HARBI1_dom"/>
</dbReference>
<sequence>KNWKKFWRKRDIPKKRIWRREWLTRRESQGASTNLISELRVEDPKEYRMMLRMTTEKFDCLLGLITPLIQREDTIMRDAIKPETMLEVTLNYLATGNNYRTLSHLLRVSKSAISIMISIVCETVYDCLKDFLKFVKFHACEIISPIPASSFANVSSFMTGSLIHLMHGKKVAKGFEARWNIPFCCGAIDDKHVLIEAPPHTGSEYFNYKGSFSVVLMAIVGHNYCFPYFEEGTKRSNSDGGIFQNNEFSEALEEGLLPDGCFFVGDDAFTLKS</sequence>
<dbReference type="AlphaFoldDB" id="A0A9P0P3X8"/>
<dbReference type="GO" id="GO:0046872">
    <property type="term" value="F:metal ion binding"/>
    <property type="evidence" value="ECO:0007669"/>
    <property type="project" value="UniProtKB-KW"/>
</dbReference>
<evidence type="ECO:0000313" key="4">
    <source>
        <dbReference type="EMBL" id="CAH1970044.1"/>
    </source>
</evidence>
<accession>A0A9P0P3X8</accession>
<reference evidence="4" key="1">
    <citation type="submission" date="2022-03" db="EMBL/GenBank/DDBJ databases">
        <authorList>
            <person name="Sayadi A."/>
        </authorList>
    </citation>
    <scope>NUCLEOTIDE SEQUENCE</scope>
</reference>
<keyword evidence="5" id="KW-1185">Reference proteome</keyword>
<gene>
    <name evidence="4" type="ORF">ACAOBT_LOCUS8697</name>
</gene>
<evidence type="ECO:0000259" key="3">
    <source>
        <dbReference type="Pfam" id="PF13359"/>
    </source>
</evidence>
<proteinExistence type="predicted"/>
<dbReference type="Proteomes" id="UP001152888">
    <property type="component" value="Unassembled WGS sequence"/>
</dbReference>
<feature type="domain" description="DDE Tnp4" evidence="3">
    <location>
        <begin position="189"/>
        <end position="273"/>
    </location>
</feature>
<feature type="non-terminal residue" evidence="4">
    <location>
        <position position="1"/>
    </location>
</feature>
<evidence type="ECO:0000256" key="2">
    <source>
        <dbReference type="ARBA" id="ARBA00022723"/>
    </source>
</evidence>
<protein>
    <recommendedName>
        <fullName evidence="3">DDE Tnp4 domain-containing protein</fullName>
    </recommendedName>
</protein>
<dbReference type="OrthoDB" id="6627079at2759"/>
<comment type="cofactor">
    <cofactor evidence="1">
        <name>a divalent metal cation</name>
        <dbReference type="ChEBI" id="CHEBI:60240"/>
    </cofactor>
</comment>
<evidence type="ECO:0000313" key="5">
    <source>
        <dbReference type="Proteomes" id="UP001152888"/>
    </source>
</evidence>
<dbReference type="EMBL" id="CAKOFQ010006768">
    <property type="protein sequence ID" value="CAH1970044.1"/>
    <property type="molecule type" value="Genomic_DNA"/>
</dbReference>
<organism evidence="4 5">
    <name type="scientific">Acanthoscelides obtectus</name>
    <name type="common">Bean weevil</name>
    <name type="synonym">Bruchus obtectus</name>
    <dbReference type="NCBI Taxonomy" id="200917"/>
    <lineage>
        <taxon>Eukaryota</taxon>
        <taxon>Metazoa</taxon>
        <taxon>Ecdysozoa</taxon>
        <taxon>Arthropoda</taxon>
        <taxon>Hexapoda</taxon>
        <taxon>Insecta</taxon>
        <taxon>Pterygota</taxon>
        <taxon>Neoptera</taxon>
        <taxon>Endopterygota</taxon>
        <taxon>Coleoptera</taxon>
        <taxon>Polyphaga</taxon>
        <taxon>Cucujiformia</taxon>
        <taxon>Chrysomeloidea</taxon>
        <taxon>Chrysomelidae</taxon>
        <taxon>Bruchinae</taxon>
        <taxon>Bruchini</taxon>
        <taxon>Acanthoscelides</taxon>
    </lineage>
</organism>
<name>A0A9P0P3X8_ACAOB</name>
<dbReference type="Pfam" id="PF13359">
    <property type="entry name" value="DDE_Tnp_4"/>
    <property type="match status" value="1"/>
</dbReference>
<comment type="caution">
    <text evidence="4">The sequence shown here is derived from an EMBL/GenBank/DDBJ whole genome shotgun (WGS) entry which is preliminary data.</text>
</comment>